<protein>
    <submittedName>
        <fullName evidence="1">Uncharacterized protein</fullName>
    </submittedName>
</protein>
<evidence type="ECO:0000313" key="1">
    <source>
        <dbReference type="EMBL" id="CCI41523.1"/>
    </source>
</evidence>
<reference evidence="1 2" key="1">
    <citation type="submission" date="2012-05" db="EMBL/GenBank/DDBJ databases">
        <title>Recombination and specialization in a pathogen metapopulation.</title>
        <authorList>
            <person name="Gardiner A."/>
            <person name="Kemen E."/>
            <person name="Schultz-Larsen T."/>
            <person name="MacLean D."/>
            <person name="Van Oosterhout C."/>
            <person name="Jones J.D.G."/>
        </authorList>
    </citation>
    <scope>NUCLEOTIDE SEQUENCE [LARGE SCALE GENOMIC DNA]</scope>
    <source>
        <strain evidence="1 2">Ac Nc2</strain>
    </source>
</reference>
<dbReference type="InParanoid" id="A0A024G3U3"/>
<organism evidence="1 2">
    <name type="scientific">Albugo candida</name>
    <dbReference type="NCBI Taxonomy" id="65357"/>
    <lineage>
        <taxon>Eukaryota</taxon>
        <taxon>Sar</taxon>
        <taxon>Stramenopiles</taxon>
        <taxon>Oomycota</taxon>
        <taxon>Peronosporomycetes</taxon>
        <taxon>Albuginales</taxon>
        <taxon>Albuginaceae</taxon>
        <taxon>Albugo</taxon>
    </lineage>
</organism>
<evidence type="ECO:0000313" key="2">
    <source>
        <dbReference type="Proteomes" id="UP000053237"/>
    </source>
</evidence>
<accession>A0A024G3U3</accession>
<gene>
    <name evidence="1" type="ORF">BN9_023070</name>
</gene>
<name>A0A024G3U3_9STRA</name>
<keyword evidence="2" id="KW-1185">Reference proteome</keyword>
<dbReference type="AlphaFoldDB" id="A0A024G3U3"/>
<dbReference type="EMBL" id="CAIX01000020">
    <property type="protein sequence ID" value="CCI41523.1"/>
    <property type="molecule type" value="Genomic_DNA"/>
</dbReference>
<sequence>MNNQFLMFPDGEQLLASLSIASNHELSSGCVWAKNMDYDSCLNCLHNIKASTEQKLSESTSFISLHPFEHGLFDNREYHLKKCVSNDRCRQLVVVPNAMCLYESTYLRRGTAPLPYALLEDHRNPTMPKIRISQSQPIQPDSFFSPCHGSSSFSSKYIDAQAHDGLALARQSDNVLLDNKNLLNVGFSSVSPAYLDARTQSSERQRNQQILVNKADKRWVTLDPNHLLLRKNVLVVHWSLKGLKCVLCLALYGEVLLFSVERSYAWMIEDPYPVITCDVCGHVTKENAMSLDVFSMRPIPRSGIESIYNEHENDCCSTTETLSKKRKRHKSQSEASKTLAFK</sequence>
<comment type="caution">
    <text evidence="1">The sequence shown here is derived from an EMBL/GenBank/DDBJ whole genome shotgun (WGS) entry which is preliminary data.</text>
</comment>
<proteinExistence type="predicted"/>
<dbReference type="Proteomes" id="UP000053237">
    <property type="component" value="Unassembled WGS sequence"/>
</dbReference>